<dbReference type="STRING" id="454130.A0A0U5GDJ3"/>
<protein>
    <recommendedName>
        <fullName evidence="2">Glucose-methanol-choline oxidoreductase C-terminal domain-containing protein</fullName>
    </recommendedName>
</protein>
<dbReference type="Gene3D" id="3.50.50.60">
    <property type="entry name" value="FAD/NAD(P)-binding domain"/>
    <property type="match status" value="1"/>
</dbReference>
<dbReference type="Proteomes" id="UP000054771">
    <property type="component" value="Unassembled WGS sequence"/>
</dbReference>
<dbReference type="InterPro" id="IPR012132">
    <property type="entry name" value="GMC_OxRdtase"/>
</dbReference>
<evidence type="ECO:0000259" key="2">
    <source>
        <dbReference type="Pfam" id="PF05199"/>
    </source>
</evidence>
<name>A0A0U5GDJ3_ASPCI</name>
<accession>A0A0U5GDJ3</accession>
<dbReference type="GO" id="GO:0050660">
    <property type="term" value="F:flavin adenine dinucleotide binding"/>
    <property type="evidence" value="ECO:0007669"/>
    <property type="project" value="InterPro"/>
</dbReference>
<dbReference type="GO" id="GO:0016614">
    <property type="term" value="F:oxidoreductase activity, acting on CH-OH group of donors"/>
    <property type="evidence" value="ECO:0007669"/>
    <property type="project" value="InterPro"/>
</dbReference>
<dbReference type="SUPFAM" id="SSF54373">
    <property type="entry name" value="FAD-linked reductases, C-terminal domain"/>
    <property type="match status" value="1"/>
</dbReference>
<feature type="domain" description="Glucose-methanol-choline oxidoreductase C-terminal" evidence="2">
    <location>
        <begin position="146"/>
        <end position="265"/>
    </location>
</feature>
<comment type="similarity">
    <text evidence="1">Belongs to the GMC oxidoreductase family.</text>
</comment>
<dbReference type="EMBL" id="CDMC01000012">
    <property type="protein sequence ID" value="CEL08712.1"/>
    <property type="molecule type" value="Genomic_DNA"/>
</dbReference>
<proteinExistence type="inferred from homology"/>
<keyword evidence="4" id="KW-1185">Reference proteome</keyword>
<dbReference type="PANTHER" id="PTHR11552:SF138">
    <property type="entry name" value="DEHYDROGENASE PKFF-RELATED"/>
    <property type="match status" value="1"/>
</dbReference>
<evidence type="ECO:0000256" key="1">
    <source>
        <dbReference type="ARBA" id="ARBA00010790"/>
    </source>
</evidence>
<gene>
    <name evidence="3" type="ORF">ASPCAL11857</name>
</gene>
<organism evidence="3 4">
    <name type="scientific">Aspergillus calidoustus</name>
    <dbReference type="NCBI Taxonomy" id="454130"/>
    <lineage>
        <taxon>Eukaryota</taxon>
        <taxon>Fungi</taxon>
        <taxon>Dikarya</taxon>
        <taxon>Ascomycota</taxon>
        <taxon>Pezizomycotina</taxon>
        <taxon>Eurotiomycetes</taxon>
        <taxon>Eurotiomycetidae</taxon>
        <taxon>Eurotiales</taxon>
        <taxon>Aspergillaceae</taxon>
        <taxon>Aspergillus</taxon>
        <taxon>Aspergillus subgen. Nidulantes</taxon>
    </lineage>
</organism>
<sequence length="295" mass="33221">MVSGVGARQHLEDHGIEVLVDSPGVGQNMWDHPFVGPGYRGNVETVTRIANSPIYLASQYLRWAKKQLGPLTNPVSDLLAWEKILYELRRQFSPETLQALSQFPGDWPEVDYMSAPGFLGNISNLKADQPDDGYQYASIIGVLIAPTLRGTVTLRTADTADLPLINMNWLDTRSDQEVVMAMFKRMREVFASNVMDPVVIGEEYFPGNQVQTDEEILEYIRENVMTVWHPSCACRMGTSNDTQAVSDSRARVFGVKRLRVVDASARIPVTFTGTSPVDMLHACREDRQRHYSKRR</sequence>
<evidence type="ECO:0000313" key="4">
    <source>
        <dbReference type="Proteomes" id="UP000054771"/>
    </source>
</evidence>
<dbReference type="OMA" id="ITHVPIH"/>
<reference evidence="4" key="1">
    <citation type="journal article" date="2016" name="Genome Announc.">
        <title>Draft genome sequences of fungus Aspergillus calidoustus.</title>
        <authorList>
            <person name="Horn F."/>
            <person name="Linde J."/>
            <person name="Mattern D.J."/>
            <person name="Walther G."/>
            <person name="Guthke R."/>
            <person name="Scherlach K."/>
            <person name="Martin K."/>
            <person name="Brakhage A.A."/>
            <person name="Petzke L."/>
            <person name="Valiante V."/>
        </authorList>
    </citation>
    <scope>NUCLEOTIDE SEQUENCE [LARGE SCALE GENOMIC DNA]</scope>
    <source>
        <strain evidence="4">SF006504</strain>
    </source>
</reference>
<evidence type="ECO:0000313" key="3">
    <source>
        <dbReference type="EMBL" id="CEL08712.1"/>
    </source>
</evidence>
<dbReference type="OrthoDB" id="269227at2759"/>
<dbReference type="Pfam" id="PF05199">
    <property type="entry name" value="GMC_oxred_C"/>
    <property type="match status" value="1"/>
</dbReference>
<dbReference type="AlphaFoldDB" id="A0A0U5GDJ3"/>
<dbReference type="PANTHER" id="PTHR11552">
    <property type="entry name" value="GLUCOSE-METHANOL-CHOLINE GMC OXIDOREDUCTASE"/>
    <property type="match status" value="1"/>
</dbReference>
<dbReference type="GO" id="GO:0044550">
    <property type="term" value="P:secondary metabolite biosynthetic process"/>
    <property type="evidence" value="ECO:0007669"/>
    <property type="project" value="TreeGrafter"/>
</dbReference>
<dbReference type="Gene3D" id="3.30.560.10">
    <property type="entry name" value="Glucose Oxidase, domain 3"/>
    <property type="match status" value="1"/>
</dbReference>
<dbReference type="InterPro" id="IPR036188">
    <property type="entry name" value="FAD/NAD-bd_sf"/>
</dbReference>
<dbReference type="SUPFAM" id="SSF51905">
    <property type="entry name" value="FAD/NAD(P)-binding domain"/>
    <property type="match status" value="1"/>
</dbReference>
<dbReference type="InterPro" id="IPR007867">
    <property type="entry name" value="GMC_OxRtase_C"/>
</dbReference>